<protein>
    <submittedName>
        <fullName evidence="3">Uncharacterized protein</fullName>
    </submittedName>
</protein>
<accession>A0A9P9DLI6</accession>
<name>A0A9P9DLI6_9HYPO</name>
<feature type="transmembrane region" description="Helical" evidence="2">
    <location>
        <begin position="122"/>
        <end position="148"/>
    </location>
</feature>
<evidence type="ECO:0000256" key="1">
    <source>
        <dbReference type="SAM" id="MobiDB-lite"/>
    </source>
</evidence>
<sequence>MSTETPKSPPAHDEANDSDSDVIGFADAPYPREEPARNVAVATDPPPVTTTTNTTAPYNTTTTTNTTPPAPDPPPRVVLKAWRQNVSDILVGMVLFLPWTAGMIVSYMPLTRISAADATREVLLCIITSTIEVGSILLFPTSNLVFSYLAPHSRPLTWRIPNKALTCWIFWLFLDPVVTGSYVWAYINDHPCEAGSGSAQCRIGDGLIRAVGIFRTFGIFGLAMILVAISNIVKDVLEKQQRAVDSAENL</sequence>
<evidence type="ECO:0000313" key="3">
    <source>
        <dbReference type="EMBL" id="KAH7121419.1"/>
    </source>
</evidence>
<evidence type="ECO:0000313" key="4">
    <source>
        <dbReference type="Proteomes" id="UP000738349"/>
    </source>
</evidence>
<keyword evidence="2" id="KW-0472">Membrane</keyword>
<feature type="transmembrane region" description="Helical" evidence="2">
    <location>
        <begin position="207"/>
        <end position="229"/>
    </location>
</feature>
<comment type="caution">
    <text evidence="3">The sequence shown here is derived from an EMBL/GenBank/DDBJ whole genome shotgun (WGS) entry which is preliminary data.</text>
</comment>
<feature type="region of interest" description="Disordered" evidence="1">
    <location>
        <begin position="1"/>
        <end position="73"/>
    </location>
</feature>
<proteinExistence type="predicted"/>
<evidence type="ECO:0000256" key="2">
    <source>
        <dbReference type="SAM" id="Phobius"/>
    </source>
</evidence>
<keyword evidence="2" id="KW-0812">Transmembrane</keyword>
<keyword evidence="4" id="KW-1185">Reference proteome</keyword>
<reference evidence="3" key="1">
    <citation type="journal article" date="2021" name="Nat. Commun.">
        <title>Genetic determinants of endophytism in the Arabidopsis root mycobiome.</title>
        <authorList>
            <person name="Mesny F."/>
            <person name="Miyauchi S."/>
            <person name="Thiergart T."/>
            <person name="Pickel B."/>
            <person name="Atanasova L."/>
            <person name="Karlsson M."/>
            <person name="Huettel B."/>
            <person name="Barry K.W."/>
            <person name="Haridas S."/>
            <person name="Chen C."/>
            <person name="Bauer D."/>
            <person name="Andreopoulos W."/>
            <person name="Pangilinan J."/>
            <person name="LaButti K."/>
            <person name="Riley R."/>
            <person name="Lipzen A."/>
            <person name="Clum A."/>
            <person name="Drula E."/>
            <person name="Henrissat B."/>
            <person name="Kohler A."/>
            <person name="Grigoriev I.V."/>
            <person name="Martin F.M."/>
            <person name="Hacquard S."/>
        </authorList>
    </citation>
    <scope>NUCLEOTIDE SEQUENCE</scope>
    <source>
        <strain evidence="3">MPI-CAGE-AT-0147</strain>
    </source>
</reference>
<dbReference type="AlphaFoldDB" id="A0A9P9DLI6"/>
<feature type="non-terminal residue" evidence="3">
    <location>
        <position position="250"/>
    </location>
</feature>
<keyword evidence="2" id="KW-1133">Transmembrane helix</keyword>
<dbReference type="EMBL" id="JAGMUV010000024">
    <property type="protein sequence ID" value="KAH7121419.1"/>
    <property type="molecule type" value="Genomic_DNA"/>
</dbReference>
<dbReference type="OrthoDB" id="5106854at2759"/>
<organism evidence="3 4">
    <name type="scientific">Dactylonectria macrodidyma</name>
    <dbReference type="NCBI Taxonomy" id="307937"/>
    <lineage>
        <taxon>Eukaryota</taxon>
        <taxon>Fungi</taxon>
        <taxon>Dikarya</taxon>
        <taxon>Ascomycota</taxon>
        <taxon>Pezizomycotina</taxon>
        <taxon>Sordariomycetes</taxon>
        <taxon>Hypocreomycetidae</taxon>
        <taxon>Hypocreales</taxon>
        <taxon>Nectriaceae</taxon>
        <taxon>Dactylonectria</taxon>
    </lineage>
</organism>
<feature type="transmembrane region" description="Helical" evidence="2">
    <location>
        <begin position="168"/>
        <end position="187"/>
    </location>
</feature>
<feature type="transmembrane region" description="Helical" evidence="2">
    <location>
        <begin position="89"/>
        <end position="110"/>
    </location>
</feature>
<feature type="compositionally biased region" description="Low complexity" evidence="1">
    <location>
        <begin position="38"/>
        <end position="67"/>
    </location>
</feature>
<dbReference type="Proteomes" id="UP000738349">
    <property type="component" value="Unassembled WGS sequence"/>
</dbReference>
<gene>
    <name evidence="3" type="ORF">EDB81DRAFT_952184</name>
</gene>